<dbReference type="Proteomes" id="UP001524944">
    <property type="component" value="Unassembled WGS sequence"/>
</dbReference>
<comment type="cofactor">
    <cofactor evidence="2">
        <name>Mg(2+)</name>
        <dbReference type="ChEBI" id="CHEBI:18420"/>
    </cofactor>
</comment>
<evidence type="ECO:0000313" key="9">
    <source>
        <dbReference type="Proteomes" id="UP001524944"/>
    </source>
</evidence>
<sequence length="220" mass="25433">MKHCNIEEFSELFSEPSDIMFRERYLNSAILLLLVFRCGEYHFVFEKRSSQIRQGGEVCFPGGRFDSALDRNFQQTAIRETAEELGITDDKIRVMGKLGTLITPHSVLVEGFLGLAEISFEEIITDPQEVEYVFSVPVSFFEKQVPEEYLLDITINPCRIDENGQKEILFPAEELQVPGKYHAPWQGRKHKVFVYRYQGEVIWGITAAFIYSFIQKCQAQ</sequence>
<evidence type="ECO:0000256" key="5">
    <source>
        <dbReference type="ARBA" id="ARBA00022842"/>
    </source>
</evidence>
<keyword evidence="9" id="KW-1185">Reference proteome</keyword>
<evidence type="ECO:0000256" key="4">
    <source>
        <dbReference type="ARBA" id="ARBA00022801"/>
    </source>
</evidence>
<dbReference type="PANTHER" id="PTHR12992:SF11">
    <property type="entry name" value="MITOCHONDRIAL COENZYME A DIPHOSPHATASE NUDT8"/>
    <property type="match status" value="1"/>
</dbReference>
<dbReference type="InterPro" id="IPR000086">
    <property type="entry name" value="NUDIX_hydrolase_dom"/>
</dbReference>
<feature type="domain" description="Nudix hydrolase" evidence="7">
    <location>
        <begin position="23"/>
        <end position="194"/>
    </location>
</feature>
<gene>
    <name evidence="8" type="ORF">NVS47_02580</name>
</gene>
<dbReference type="SUPFAM" id="SSF55811">
    <property type="entry name" value="Nudix"/>
    <property type="match status" value="1"/>
</dbReference>
<dbReference type="InterPro" id="IPR045121">
    <property type="entry name" value="CoAse"/>
</dbReference>
<evidence type="ECO:0000256" key="6">
    <source>
        <dbReference type="ARBA" id="ARBA00023211"/>
    </source>
</evidence>
<evidence type="ECO:0000259" key="7">
    <source>
        <dbReference type="PROSITE" id="PS51462"/>
    </source>
</evidence>
<dbReference type="Pfam" id="PF00293">
    <property type="entry name" value="NUDIX"/>
    <property type="match status" value="1"/>
</dbReference>
<keyword evidence="4" id="KW-0378">Hydrolase</keyword>
<reference evidence="8 9" key="1">
    <citation type="submission" date="2022-08" db="EMBL/GenBank/DDBJ databases">
        <title>Proteogenomics of the novel Dehalobacterium formicoaceticum strain EZ94 highlights a key role of methyltransferases during anaerobic dichloromethane degradation.</title>
        <authorList>
            <person name="Wasmund K."/>
        </authorList>
    </citation>
    <scope>NUCLEOTIDE SEQUENCE [LARGE SCALE GENOMIC DNA]</scope>
    <source>
        <strain evidence="8 9">EZ94</strain>
    </source>
</reference>
<protein>
    <submittedName>
        <fullName evidence="8">CoA pyrophosphatase</fullName>
    </submittedName>
</protein>
<dbReference type="EMBL" id="JANPWE010000001">
    <property type="protein sequence ID" value="MCR6544408.1"/>
    <property type="molecule type" value="Genomic_DNA"/>
</dbReference>
<comment type="caution">
    <text evidence="8">The sequence shown here is derived from an EMBL/GenBank/DDBJ whole genome shotgun (WGS) entry which is preliminary data.</text>
</comment>
<keyword evidence="3" id="KW-0479">Metal-binding</keyword>
<proteinExistence type="predicted"/>
<evidence type="ECO:0000313" key="8">
    <source>
        <dbReference type="EMBL" id="MCR6544408.1"/>
    </source>
</evidence>
<accession>A0ABT1Y0L8</accession>
<dbReference type="InterPro" id="IPR015797">
    <property type="entry name" value="NUDIX_hydrolase-like_dom_sf"/>
</dbReference>
<keyword evidence="6" id="KW-0464">Manganese</keyword>
<dbReference type="Gene3D" id="3.90.79.10">
    <property type="entry name" value="Nucleoside Triphosphate Pyrophosphohydrolase"/>
    <property type="match status" value="1"/>
</dbReference>
<dbReference type="PROSITE" id="PS51462">
    <property type="entry name" value="NUDIX"/>
    <property type="match status" value="1"/>
</dbReference>
<evidence type="ECO:0000256" key="3">
    <source>
        <dbReference type="ARBA" id="ARBA00022723"/>
    </source>
</evidence>
<evidence type="ECO:0000256" key="1">
    <source>
        <dbReference type="ARBA" id="ARBA00001936"/>
    </source>
</evidence>
<name>A0ABT1Y0L8_9FIRM</name>
<dbReference type="CDD" id="cd03426">
    <property type="entry name" value="NUDIX_CoAse_Nudt7"/>
    <property type="match status" value="1"/>
</dbReference>
<dbReference type="RefSeq" id="WP_257912041.1">
    <property type="nucleotide sequence ID" value="NZ_JANPWE010000001.1"/>
</dbReference>
<organism evidence="8 9">
    <name type="scientific">Dehalobacterium formicoaceticum</name>
    <dbReference type="NCBI Taxonomy" id="51515"/>
    <lineage>
        <taxon>Bacteria</taxon>
        <taxon>Bacillati</taxon>
        <taxon>Bacillota</taxon>
        <taxon>Clostridia</taxon>
        <taxon>Eubacteriales</taxon>
        <taxon>Peptococcaceae</taxon>
        <taxon>Dehalobacterium</taxon>
    </lineage>
</organism>
<evidence type="ECO:0000256" key="2">
    <source>
        <dbReference type="ARBA" id="ARBA00001946"/>
    </source>
</evidence>
<keyword evidence="5" id="KW-0460">Magnesium</keyword>
<comment type="cofactor">
    <cofactor evidence="1">
        <name>Mn(2+)</name>
        <dbReference type="ChEBI" id="CHEBI:29035"/>
    </cofactor>
</comment>
<dbReference type="PANTHER" id="PTHR12992">
    <property type="entry name" value="NUDIX HYDROLASE"/>
    <property type="match status" value="1"/>
</dbReference>